<keyword evidence="3" id="KW-0813">Transport</keyword>
<dbReference type="InterPro" id="IPR050809">
    <property type="entry name" value="UgpAE/MalFG_permease"/>
</dbReference>
<accession>A0A1Y5U028</accession>
<name>A0A1Y5U028_9RHOB</name>
<evidence type="ECO:0008006" key="11">
    <source>
        <dbReference type="Google" id="ProtNLM"/>
    </source>
</evidence>
<dbReference type="Gene3D" id="1.10.3720.10">
    <property type="entry name" value="MetI-like"/>
    <property type="match status" value="1"/>
</dbReference>
<keyword evidence="4" id="KW-1003">Cell membrane</keyword>
<evidence type="ECO:0000313" key="10">
    <source>
        <dbReference type="Proteomes" id="UP000193900"/>
    </source>
</evidence>
<evidence type="ECO:0000256" key="5">
    <source>
        <dbReference type="ARBA" id="ARBA00022692"/>
    </source>
</evidence>
<protein>
    <recommendedName>
        <fullName evidence="11">Lactose transport system permease protein LacF</fullName>
    </recommendedName>
</protein>
<dbReference type="AlphaFoldDB" id="A0A1Y5U028"/>
<reference evidence="9 10" key="1">
    <citation type="submission" date="2017-03" db="EMBL/GenBank/DDBJ databases">
        <authorList>
            <person name="Afonso C.L."/>
            <person name="Miller P.J."/>
            <person name="Scott M.A."/>
            <person name="Spackman E."/>
            <person name="Goraichik I."/>
            <person name="Dimitrov K.M."/>
            <person name="Suarez D.L."/>
            <person name="Swayne D.E."/>
        </authorList>
    </citation>
    <scope>NUCLEOTIDE SEQUENCE [LARGE SCALE GENOMIC DNA]</scope>
    <source>
        <strain evidence="9 10">CECT 7023</strain>
    </source>
</reference>
<gene>
    <name evidence="9" type="ORF">ROA7023_03895</name>
</gene>
<dbReference type="EMBL" id="FWFZ01000033">
    <property type="protein sequence ID" value="SLN75101.1"/>
    <property type="molecule type" value="Genomic_DNA"/>
</dbReference>
<comment type="similarity">
    <text evidence="2">Belongs to the binding-protein-dependent transport system permease family.</text>
</comment>
<dbReference type="PANTHER" id="PTHR43227">
    <property type="entry name" value="BLL4140 PROTEIN"/>
    <property type="match status" value="1"/>
</dbReference>
<evidence type="ECO:0000256" key="6">
    <source>
        <dbReference type="ARBA" id="ARBA00022989"/>
    </source>
</evidence>
<evidence type="ECO:0000256" key="2">
    <source>
        <dbReference type="ARBA" id="ARBA00009306"/>
    </source>
</evidence>
<keyword evidence="5 8" id="KW-0812">Transmembrane</keyword>
<evidence type="ECO:0000313" key="9">
    <source>
        <dbReference type="EMBL" id="SLN75101.1"/>
    </source>
</evidence>
<evidence type="ECO:0000256" key="7">
    <source>
        <dbReference type="ARBA" id="ARBA00023136"/>
    </source>
</evidence>
<evidence type="ECO:0000256" key="3">
    <source>
        <dbReference type="ARBA" id="ARBA00022448"/>
    </source>
</evidence>
<dbReference type="PANTHER" id="PTHR43227:SF8">
    <property type="entry name" value="DIACETYLCHITOBIOSE UPTAKE SYSTEM PERMEASE PROTEIN DASB"/>
    <property type="match status" value="1"/>
</dbReference>
<dbReference type="SUPFAM" id="SSF161098">
    <property type="entry name" value="MetI-like"/>
    <property type="match status" value="1"/>
</dbReference>
<keyword evidence="7 8" id="KW-0472">Membrane</keyword>
<feature type="transmembrane region" description="Helical" evidence="8">
    <location>
        <begin position="63"/>
        <end position="84"/>
    </location>
</feature>
<organism evidence="9 10">
    <name type="scientific">Roseisalinus antarcticus</name>
    <dbReference type="NCBI Taxonomy" id="254357"/>
    <lineage>
        <taxon>Bacteria</taxon>
        <taxon>Pseudomonadati</taxon>
        <taxon>Pseudomonadota</taxon>
        <taxon>Alphaproteobacteria</taxon>
        <taxon>Rhodobacterales</taxon>
        <taxon>Roseobacteraceae</taxon>
        <taxon>Roseisalinus</taxon>
    </lineage>
</organism>
<dbReference type="GO" id="GO:0005886">
    <property type="term" value="C:plasma membrane"/>
    <property type="evidence" value="ECO:0007669"/>
    <property type="project" value="UniProtKB-SubCell"/>
</dbReference>
<evidence type="ECO:0000256" key="4">
    <source>
        <dbReference type="ARBA" id="ARBA00022475"/>
    </source>
</evidence>
<comment type="subcellular location">
    <subcellularLocation>
        <location evidence="1">Cell membrane</location>
        <topology evidence="1">Multi-pass membrane protein</topology>
    </subcellularLocation>
</comment>
<keyword evidence="10" id="KW-1185">Reference proteome</keyword>
<keyword evidence="6 8" id="KW-1133">Transmembrane helix</keyword>
<evidence type="ECO:0000256" key="8">
    <source>
        <dbReference type="SAM" id="Phobius"/>
    </source>
</evidence>
<sequence>MPQLRWPILFVTSYQTLSLLTSFEYILLATDGGPGRGTEVWSLAAYHTALNNYGGNLEYGLGAAYALVLVIIGIALSLTYMRFFNFRDLVARPRIEQ</sequence>
<proteinExistence type="inferred from homology"/>
<evidence type="ECO:0000256" key="1">
    <source>
        <dbReference type="ARBA" id="ARBA00004651"/>
    </source>
</evidence>
<dbReference type="Proteomes" id="UP000193900">
    <property type="component" value="Unassembled WGS sequence"/>
</dbReference>
<dbReference type="InterPro" id="IPR035906">
    <property type="entry name" value="MetI-like_sf"/>
</dbReference>